<keyword evidence="2" id="KW-1185">Reference proteome</keyword>
<name>A0A4S2EZA9_9ACTN</name>
<protein>
    <submittedName>
        <fullName evidence="1">DUF177 domain-containing protein</fullName>
    </submittedName>
</protein>
<reference evidence="1 2" key="1">
    <citation type="submission" date="2019-04" db="EMBL/GenBank/DDBJ databases">
        <title>Microbes associate with the intestines of laboratory mice.</title>
        <authorList>
            <person name="Navarre W."/>
            <person name="Wong E."/>
            <person name="Huang K."/>
            <person name="Tropini C."/>
            <person name="Ng K."/>
            <person name="Yu B."/>
        </authorList>
    </citation>
    <scope>NUCLEOTIDE SEQUENCE [LARGE SCALE GENOMIC DNA]</scope>
    <source>
        <strain evidence="1 2">NM07_P-09</strain>
    </source>
</reference>
<dbReference type="PANTHER" id="PTHR34374">
    <property type="entry name" value="LARGE RIBOSOMAL RNA SUBUNIT ACCUMULATION PROTEIN YCED HOMOLOG 1, CHLOROPLASTIC"/>
    <property type="match status" value="1"/>
</dbReference>
<dbReference type="PANTHER" id="PTHR34374:SF1">
    <property type="entry name" value="LARGE RIBOSOMAL RNA SUBUNIT ACCUMULATION PROTEIN YCED HOMOLOG 1, CHLOROPLASTIC"/>
    <property type="match status" value="1"/>
</dbReference>
<dbReference type="EMBL" id="SRYE01000004">
    <property type="protein sequence ID" value="TGY61725.1"/>
    <property type="molecule type" value="Genomic_DNA"/>
</dbReference>
<dbReference type="OrthoDB" id="9790372at2"/>
<dbReference type="Pfam" id="PF02620">
    <property type="entry name" value="YceD"/>
    <property type="match status" value="1"/>
</dbReference>
<organism evidence="1 2">
    <name type="scientific">Muricaecibacterium torontonense</name>
    <dbReference type="NCBI Taxonomy" id="3032871"/>
    <lineage>
        <taxon>Bacteria</taxon>
        <taxon>Bacillati</taxon>
        <taxon>Actinomycetota</taxon>
        <taxon>Coriobacteriia</taxon>
        <taxon>Coriobacteriales</taxon>
        <taxon>Atopobiaceae</taxon>
        <taxon>Muricaecibacterium</taxon>
    </lineage>
</organism>
<comment type="caution">
    <text evidence="1">The sequence shown here is derived from an EMBL/GenBank/DDBJ whole genome shotgun (WGS) entry which is preliminary data.</text>
</comment>
<gene>
    <name evidence="1" type="ORF">E5334_06885</name>
</gene>
<dbReference type="AlphaFoldDB" id="A0A4S2EZA9"/>
<sequence>MNLDPIIISVDDHLANPGDFWPVAGHIGITGYELGDHTFQLPRGIDYDIVLTNTGDGILASGLVKADVVGTCDRCLEEARFSIASEVDEYFLFELPAKEDQADDEDDVDFSLVNTENNTIDLSDAINAGIIMETPFVVLCSPDCKGLCPRCGANLNEGDCGCAAKSQAEPDPMKPFSVLAQLKEDVAQETVAEIEGQEAADEAAAETYARTMDGVQEEGDRC</sequence>
<evidence type="ECO:0000313" key="1">
    <source>
        <dbReference type="EMBL" id="TGY61725.1"/>
    </source>
</evidence>
<accession>A0A4S2EZA9</accession>
<evidence type="ECO:0000313" key="2">
    <source>
        <dbReference type="Proteomes" id="UP000310263"/>
    </source>
</evidence>
<dbReference type="RefSeq" id="WP_136012858.1">
    <property type="nucleotide sequence ID" value="NZ_SRYE01000004.1"/>
</dbReference>
<proteinExistence type="predicted"/>
<dbReference type="InterPro" id="IPR003772">
    <property type="entry name" value="YceD"/>
</dbReference>
<dbReference type="Proteomes" id="UP000310263">
    <property type="component" value="Unassembled WGS sequence"/>
</dbReference>